<evidence type="ECO:0000256" key="1">
    <source>
        <dbReference type="SAM" id="Phobius"/>
    </source>
</evidence>
<keyword evidence="4" id="KW-1185">Reference proteome</keyword>
<keyword evidence="1" id="KW-0812">Transmembrane</keyword>
<name>A0ABY4VFW9_9GAMM</name>
<proteinExistence type="predicted"/>
<evidence type="ECO:0000313" key="3">
    <source>
        <dbReference type="EMBL" id="USD23084.1"/>
    </source>
</evidence>
<dbReference type="Pfam" id="PF13239">
    <property type="entry name" value="2TM"/>
    <property type="match status" value="1"/>
</dbReference>
<dbReference type="Proteomes" id="UP001055658">
    <property type="component" value="Chromosome"/>
</dbReference>
<organism evidence="3 4">
    <name type="scientific">Microbulbifer variabilis</name>
    <dbReference type="NCBI Taxonomy" id="266805"/>
    <lineage>
        <taxon>Bacteria</taxon>
        <taxon>Pseudomonadati</taxon>
        <taxon>Pseudomonadota</taxon>
        <taxon>Gammaproteobacteria</taxon>
        <taxon>Cellvibrionales</taxon>
        <taxon>Microbulbiferaceae</taxon>
        <taxon>Microbulbifer</taxon>
    </lineage>
</organism>
<protein>
    <submittedName>
        <fullName evidence="3">2TM domain-containing protein</fullName>
    </submittedName>
</protein>
<gene>
    <name evidence="3" type="ORF">MJO52_08105</name>
</gene>
<evidence type="ECO:0000259" key="2">
    <source>
        <dbReference type="Pfam" id="PF13239"/>
    </source>
</evidence>
<sequence length="94" mass="10844">MQPEQATSAREKEAIEHVRKLKGFYQHLITYLIVIAGLLIANLILTPEYLWSLWAALGWGIGIASHAVRTFKPFTLFGPEWEKKQVEKRLKKKP</sequence>
<feature type="domain" description="2TM" evidence="2">
    <location>
        <begin position="13"/>
        <end position="90"/>
    </location>
</feature>
<feature type="transmembrane region" description="Helical" evidence="1">
    <location>
        <begin position="51"/>
        <end position="68"/>
    </location>
</feature>
<evidence type="ECO:0000313" key="4">
    <source>
        <dbReference type="Proteomes" id="UP001055658"/>
    </source>
</evidence>
<reference evidence="3" key="1">
    <citation type="submission" date="2022-02" db="EMBL/GenBank/DDBJ databases">
        <title>Coral-associated bacteria.</title>
        <authorList>
            <person name="Tang K."/>
            <person name="Wang X."/>
        </authorList>
    </citation>
    <scope>NUCLEOTIDE SEQUENCE</scope>
    <source>
        <strain evidence="3">SCSIO 43006</strain>
    </source>
</reference>
<dbReference type="InterPro" id="IPR025698">
    <property type="entry name" value="2TM_dom"/>
</dbReference>
<accession>A0ABY4VFW9</accession>
<dbReference type="RefSeq" id="WP_252085435.1">
    <property type="nucleotide sequence ID" value="NZ_CP092418.1"/>
</dbReference>
<dbReference type="EMBL" id="CP092418">
    <property type="protein sequence ID" value="USD23084.1"/>
    <property type="molecule type" value="Genomic_DNA"/>
</dbReference>
<feature type="transmembrane region" description="Helical" evidence="1">
    <location>
        <begin position="28"/>
        <end position="45"/>
    </location>
</feature>
<keyword evidence="1" id="KW-0472">Membrane</keyword>
<keyword evidence="1" id="KW-1133">Transmembrane helix</keyword>